<sequence length="111" mass="11026">MSGSENTGSTGGQAGNSIGEGIKGVFNTIGGAGESIRGNFNNFVDQAGEGLASNMGSKEEQEARQAKLGQEGSGTKVGENADIASKGEEQVKRGINQLTGQGSTSSGGSTN</sequence>
<protein>
    <submittedName>
        <fullName evidence="2">Uncharacterized protein</fullName>
    </submittedName>
</protein>
<dbReference type="OrthoDB" id="2590867at2759"/>
<gene>
    <name evidence="2" type="ORF">BDZ90DRAFT_280438</name>
</gene>
<name>A0A316UTH4_9BASI</name>
<reference evidence="2 3" key="1">
    <citation type="journal article" date="2018" name="Mol. Biol. Evol.">
        <title>Broad Genomic Sampling Reveals a Smut Pathogenic Ancestry of the Fungal Clade Ustilaginomycotina.</title>
        <authorList>
            <person name="Kijpornyongpan T."/>
            <person name="Mondo S.J."/>
            <person name="Barry K."/>
            <person name="Sandor L."/>
            <person name="Lee J."/>
            <person name="Lipzen A."/>
            <person name="Pangilinan J."/>
            <person name="LaButti K."/>
            <person name="Hainaut M."/>
            <person name="Henrissat B."/>
            <person name="Grigoriev I.V."/>
            <person name="Spatafora J.W."/>
            <person name="Aime M.C."/>
        </authorList>
    </citation>
    <scope>NUCLEOTIDE SEQUENCE [LARGE SCALE GENOMIC DNA]</scope>
    <source>
        <strain evidence="2 3">MCA 5214</strain>
    </source>
</reference>
<accession>A0A316UTH4</accession>
<proteinExistence type="predicted"/>
<dbReference type="GeneID" id="37031102"/>
<organism evidence="2 3">
    <name type="scientific">Jaminaea rosea</name>
    <dbReference type="NCBI Taxonomy" id="1569628"/>
    <lineage>
        <taxon>Eukaryota</taxon>
        <taxon>Fungi</taxon>
        <taxon>Dikarya</taxon>
        <taxon>Basidiomycota</taxon>
        <taxon>Ustilaginomycotina</taxon>
        <taxon>Exobasidiomycetes</taxon>
        <taxon>Microstromatales</taxon>
        <taxon>Microstromatales incertae sedis</taxon>
        <taxon>Jaminaea</taxon>
    </lineage>
</organism>
<feature type="compositionally biased region" description="Low complexity" evidence="1">
    <location>
        <begin position="99"/>
        <end position="111"/>
    </location>
</feature>
<evidence type="ECO:0000256" key="1">
    <source>
        <dbReference type="SAM" id="MobiDB-lite"/>
    </source>
</evidence>
<dbReference type="Proteomes" id="UP000245884">
    <property type="component" value="Unassembled WGS sequence"/>
</dbReference>
<evidence type="ECO:0000313" key="3">
    <source>
        <dbReference type="Proteomes" id="UP000245884"/>
    </source>
</evidence>
<dbReference type="RefSeq" id="XP_025361007.1">
    <property type="nucleotide sequence ID" value="XM_025509279.1"/>
</dbReference>
<keyword evidence="3" id="KW-1185">Reference proteome</keyword>
<feature type="region of interest" description="Disordered" evidence="1">
    <location>
        <begin position="51"/>
        <end position="111"/>
    </location>
</feature>
<feature type="region of interest" description="Disordered" evidence="1">
    <location>
        <begin position="1"/>
        <end position="37"/>
    </location>
</feature>
<evidence type="ECO:0000313" key="2">
    <source>
        <dbReference type="EMBL" id="PWN26395.1"/>
    </source>
</evidence>
<dbReference type="EMBL" id="KZ819671">
    <property type="protein sequence ID" value="PWN26395.1"/>
    <property type="molecule type" value="Genomic_DNA"/>
</dbReference>
<dbReference type="AlphaFoldDB" id="A0A316UTH4"/>